<dbReference type="GO" id="GO:0005737">
    <property type="term" value="C:cytoplasm"/>
    <property type="evidence" value="ECO:0007669"/>
    <property type="project" value="UniProtKB-SubCell"/>
</dbReference>
<dbReference type="GO" id="GO:0010387">
    <property type="term" value="P:COP9 signalosome assembly"/>
    <property type="evidence" value="ECO:0007669"/>
    <property type="project" value="InterPro"/>
</dbReference>
<dbReference type="EMBL" id="JAGHQM010000178">
    <property type="protein sequence ID" value="KAH0564792.1"/>
    <property type="molecule type" value="Genomic_DNA"/>
</dbReference>
<comment type="caution">
    <text evidence="7">The sequence shown here is derived from an EMBL/GenBank/DDBJ whole genome shotgun (WGS) entry which is preliminary data.</text>
</comment>
<proteinExistence type="predicted"/>
<name>A0A9P8LG94_9PEZI</name>
<evidence type="ECO:0000256" key="5">
    <source>
        <dbReference type="ARBA" id="ARBA00023242"/>
    </source>
</evidence>
<protein>
    <recommendedName>
        <fullName evidence="6">CSN8/PSMD8/EIF3K domain-containing protein</fullName>
    </recommendedName>
</protein>
<sequence length="252" mass="28053">MESISGIVSKFPHTISAWNLVELLADIEPEVALQFTEAEVTGDLALLSQYYSSYLLALIITGDLYVKVYAEIRNTESFKSHQLLIVLFYRNEARFLTHRFPPTLSDTDEVLISCKNLLRAVWSKQNPLVYQILEGSPWPDPIRPLVRSYLENFRENSFNLLSRAYTSLPPSLANQYLGLTPQKGDNLANGIDASSDALVVKQLTSRGWKWDAPSGLLLPFKPENTAKGDAAPWGSSGDTMGRLVGLVGFLSE</sequence>
<reference evidence="7" key="1">
    <citation type="submission" date="2021-03" db="EMBL/GenBank/DDBJ databases">
        <title>Comparative genomics and phylogenomic investigation of the class Geoglossomycetes provide insights into ecological specialization and systematics.</title>
        <authorList>
            <person name="Melie T."/>
            <person name="Pirro S."/>
            <person name="Miller A.N."/>
            <person name="Quandt A."/>
        </authorList>
    </citation>
    <scope>NUCLEOTIDE SEQUENCE</scope>
    <source>
        <strain evidence="7">CAQ_001_2017</strain>
    </source>
</reference>
<evidence type="ECO:0000256" key="3">
    <source>
        <dbReference type="ARBA" id="ARBA00022490"/>
    </source>
</evidence>
<dbReference type="InterPro" id="IPR033205">
    <property type="entry name" value="COP9_CSN8"/>
</dbReference>
<evidence type="ECO:0000313" key="8">
    <source>
        <dbReference type="Proteomes" id="UP000750711"/>
    </source>
</evidence>
<feature type="domain" description="CSN8/PSMD8/EIF3K" evidence="6">
    <location>
        <begin position="89"/>
        <end position="224"/>
    </location>
</feature>
<dbReference type="Pfam" id="PF10075">
    <property type="entry name" value="CSN8_PSD8_EIF3K"/>
    <property type="match status" value="1"/>
</dbReference>
<dbReference type="PANTHER" id="PTHR13339">
    <property type="entry name" value="COP9 SIGNALOSOME COMPLEX SUBUNIT 8"/>
    <property type="match status" value="1"/>
</dbReference>
<dbReference type="PANTHER" id="PTHR13339:SF0">
    <property type="entry name" value="COP9 SIGNALOSOME COMPLEX SUBUNIT 8"/>
    <property type="match status" value="1"/>
</dbReference>
<dbReference type="AlphaFoldDB" id="A0A9P8LG94"/>
<keyword evidence="4" id="KW-0736">Signalosome</keyword>
<evidence type="ECO:0000256" key="4">
    <source>
        <dbReference type="ARBA" id="ARBA00022790"/>
    </source>
</evidence>
<keyword evidence="3" id="KW-0963">Cytoplasm</keyword>
<dbReference type="GO" id="GO:0008180">
    <property type="term" value="C:COP9 signalosome"/>
    <property type="evidence" value="ECO:0007669"/>
    <property type="project" value="UniProtKB-KW"/>
</dbReference>
<evidence type="ECO:0000313" key="7">
    <source>
        <dbReference type="EMBL" id="KAH0564792.1"/>
    </source>
</evidence>
<evidence type="ECO:0000256" key="1">
    <source>
        <dbReference type="ARBA" id="ARBA00004123"/>
    </source>
</evidence>
<evidence type="ECO:0000256" key="2">
    <source>
        <dbReference type="ARBA" id="ARBA00004496"/>
    </source>
</evidence>
<dbReference type="Proteomes" id="UP000750711">
    <property type="component" value="Unassembled WGS sequence"/>
</dbReference>
<organism evidence="7 8">
    <name type="scientific">Trichoglossum hirsutum</name>
    <dbReference type="NCBI Taxonomy" id="265104"/>
    <lineage>
        <taxon>Eukaryota</taxon>
        <taxon>Fungi</taxon>
        <taxon>Dikarya</taxon>
        <taxon>Ascomycota</taxon>
        <taxon>Pezizomycotina</taxon>
        <taxon>Geoglossomycetes</taxon>
        <taxon>Geoglossales</taxon>
        <taxon>Geoglossaceae</taxon>
        <taxon>Trichoglossum</taxon>
    </lineage>
</organism>
<dbReference type="InterPro" id="IPR033464">
    <property type="entry name" value="CSN8_PSD8_EIF3K"/>
</dbReference>
<comment type="subcellular location">
    <subcellularLocation>
        <location evidence="2">Cytoplasm</location>
    </subcellularLocation>
    <subcellularLocation>
        <location evidence="1">Nucleus</location>
    </subcellularLocation>
</comment>
<keyword evidence="5" id="KW-0539">Nucleus</keyword>
<evidence type="ECO:0000259" key="6">
    <source>
        <dbReference type="Pfam" id="PF10075"/>
    </source>
</evidence>
<dbReference type="GO" id="GO:0000338">
    <property type="term" value="P:protein deneddylation"/>
    <property type="evidence" value="ECO:0007669"/>
    <property type="project" value="InterPro"/>
</dbReference>
<keyword evidence="8" id="KW-1185">Reference proteome</keyword>
<gene>
    <name evidence="7" type="ORF">GP486_001821</name>
</gene>
<accession>A0A9P8LG94</accession>